<reference evidence="2" key="1">
    <citation type="submission" date="2022-07" db="EMBL/GenBank/DDBJ databases">
        <authorList>
            <person name="Macas J."/>
            <person name="Novak P."/>
            <person name="Neumann P."/>
        </authorList>
    </citation>
    <scope>NUCLEOTIDE SEQUENCE</scope>
</reference>
<feature type="region of interest" description="Disordered" evidence="1">
    <location>
        <begin position="178"/>
        <end position="199"/>
    </location>
</feature>
<organism evidence="2 3">
    <name type="scientific">Cuscuta epithymum</name>
    <dbReference type="NCBI Taxonomy" id="186058"/>
    <lineage>
        <taxon>Eukaryota</taxon>
        <taxon>Viridiplantae</taxon>
        <taxon>Streptophyta</taxon>
        <taxon>Embryophyta</taxon>
        <taxon>Tracheophyta</taxon>
        <taxon>Spermatophyta</taxon>
        <taxon>Magnoliopsida</taxon>
        <taxon>eudicotyledons</taxon>
        <taxon>Gunneridae</taxon>
        <taxon>Pentapetalae</taxon>
        <taxon>asterids</taxon>
        <taxon>lamiids</taxon>
        <taxon>Solanales</taxon>
        <taxon>Convolvulaceae</taxon>
        <taxon>Cuscuteae</taxon>
        <taxon>Cuscuta</taxon>
        <taxon>Cuscuta subgen. Cuscuta</taxon>
    </lineage>
</organism>
<sequence length="230" mass="25443">MQGRDEYISYYYLETSGEGVASAPASPGLVPPLSQVDLLKEVRKEASETLLTDHGVVCSGSLFENSGSEFERSISCGLFQEDLLINGFLSSPDLERRHKDLELVNNQHNWSEEFQRDTIGGTATKDAGQINEEMIVDISNKAEESGCNEGVIFDVIPLQVSFPDQEQNKNIVVIEGASQDVESSEEDESSGYDSDQELLDRLSDPNWKLRSQILPRRSARLQAKILAVTG</sequence>
<protein>
    <submittedName>
        <fullName evidence="2">Uncharacterized protein</fullName>
    </submittedName>
</protein>
<comment type="caution">
    <text evidence="2">The sequence shown here is derived from an EMBL/GenBank/DDBJ whole genome shotgun (WGS) entry which is preliminary data.</text>
</comment>
<gene>
    <name evidence="2" type="ORF">CEPIT_LOCUS16647</name>
</gene>
<evidence type="ECO:0000313" key="3">
    <source>
        <dbReference type="Proteomes" id="UP001152523"/>
    </source>
</evidence>
<dbReference type="Proteomes" id="UP001152523">
    <property type="component" value="Unassembled WGS sequence"/>
</dbReference>
<dbReference type="EMBL" id="CAMAPF010000124">
    <property type="protein sequence ID" value="CAH9104072.1"/>
    <property type="molecule type" value="Genomic_DNA"/>
</dbReference>
<proteinExistence type="predicted"/>
<dbReference type="AlphaFoldDB" id="A0AAV0DR80"/>
<feature type="compositionally biased region" description="Acidic residues" evidence="1">
    <location>
        <begin position="182"/>
        <end position="197"/>
    </location>
</feature>
<name>A0AAV0DR80_9ASTE</name>
<accession>A0AAV0DR80</accession>
<evidence type="ECO:0000256" key="1">
    <source>
        <dbReference type="SAM" id="MobiDB-lite"/>
    </source>
</evidence>
<keyword evidence="3" id="KW-1185">Reference proteome</keyword>
<evidence type="ECO:0000313" key="2">
    <source>
        <dbReference type="EMBL" id="CAH9104072.1"/>
    </source>
</evidence>